<dbReference type="KEGG" id="acru:HHL28_04425"/>
<dbReference type="PROSITE" id="PS50893">
    <property type="entry name" value="ABC_TRANSPORTER_2"/>
    <property type="match status" value="2"/>
</dbReference>
<dbReference type="GO" id="GO:0016887">
    <property type="term" value="F:ATP hydrolysis activity"/>
    <property type="evidence" value="ECO:0007669"/>
    <property type="project" value="InterPro"/>
</dbReference>
<evidence type="ECO:0000256" key="2">
    <source>
        <dbReference type="ARBA" id="ARBA00022741"/>
    </source>
</evidence>
<dbReference type="InterPro" id="IPR017871">
    <property type="entry name" value="ABC_transporter-like_CS"/>
</dbReference>
<evidence type="ECO:0000313" key="7">
    <source>
        <dbReference type="Proteomes" id="UP000501891"/>
    </source>
</evidence>
<dbReference type="PANTHER" id="PTHR19211:SF14">
    <property type="entry name" value="ATP-BINDING CASSETTE SUB-FAMILY F MEMBER 1"/>
    <property type="match status" value="1"/>
</dbReference>
<sequence length="633" mass="69691">MLQITDLTFRIAGRVLLDRASVTVPAGHRVALVGRNGTGKSTLLKLIAGELHQDEGSISLPAGLKMGWVRQEVPAGATSLIDTVLAADQERTSLLAEAETATDPARIGEIHARLADIGAHAAEARAARILHGLGFDAEAQRRPCSDFSGGWRMRVALAGVLFAEPDLLLLDEPTNHLDLEATLWLEDYLRAYPHTVMIVSHDRELLNKVPTTIIHLDQLKLTSYSGNYDQFVKQRAAKLEQMKSAAVKQELQRKHLQSFVDRFRAKATKARQAQSRIKALERLGPRIEVIEDSATSFNFPSPEELAPPLIAVDDVTIGYDGRAVLRKLNLRIDADDRIALLGANGNGKSTLVKLLAGRLAPMAGEFRRSSKLKVGYFAQHQADELNLDWTPIQQMASIMPPNTHETAVRAHLGRFGLAQQKAETKIGSLSGGEKAKLLLAMMTRDAPHILMLDEPTNHLDIDSREALVEALNGYEGAVIVISHDPHLIELTADRLWLVADGTAKPFDGDLEEYKRLLLDKARAESRAEKQADPPARGRDARKDERRAAAEVRAQLAPLKKKVEAVEKQMAAVTKKKNALEARMADPAFYQGAKADVAAAQKELGTLGRELEELEMQWLELSEELERMEAELTA</sequence>
<dbReference type="FunFam" id="3.40.50.300:FF:001092">
    <property type="entry name" value="ATP-binding cassette sub-family F member 2"/>
    <property type="match status" value="1"/>
</dbReference>
<dbReference type="EMBL" id="CP051775">
    <property type="protein sequence ID" value="QJE72442.1"/>
    <property type="molecule type" value="Genomic_DNA"/>
</dbReference>
<evidence type="ECO:0000259" key="5">
    <source>
        <dbReference type="PROSITE" id="PS50893"/>
    </source>
</evidence>
<evidence type="ECO:0000256" key="1">
    <source>
        <dbReference type="ARBA" id="ARBA00022737"/>
    </source>
</evidence>
<name>A0A858R545_9PROT</name>
<dbReference type="GO" id="GO:0005524">
    <property type="term" value="F:ATP binding"/>
    <property type="evidence" value="ECO:0007669"/>
    <property type="project" value="UniProtKB-KW"/>
</dbReference>
<dbReference type="Pfam" id="PF00005">
    <property type="entry name" value="ABC_tran"/>
    <property type="match status" value="2"/>
</dbReference>
<dbReference type="InterPro" id="IPR003439">
    <property type="entry name" value="ABC_transporter-like_ATP-bd"/>
</dbReference>
<dbReference type="InterPro" id="IPR050611">
    <property type="entry name" value="ABCF"/>
</dbReference>
<dbReference type="InterPro" id="IPR032524">
    <property type="entry name" value="ABC_tran_C"/>
</dbReference>
<dbReference type="SUPFAM" id="SSF52540">
    <property type="entry name" value="P-loop containing nucleoside triphosphate hydrolases"/>
    <property type="match status" value="2"/>
</dbReference>
<keyword evidence="7" id="KW-1185">Reference proteome</keyword>
<keyword evidence="2" id="KW-0547">Nucleotide-binding</keyword>
<feature type="region of interest" description="Disordered" evidence="4">
    <location>
        <begin position="522"/>
        <end position="549"/>
    </location>
</feature>
<dbReference type="Pfam" id="PF12848">
    <property type="entry name" value="ABC_tran_Xtn"/>
    <property type="match status" value="1"/>
</dbReference>
<dbReference type="FunFam" id="3.40.50.300:FF:000011">
    <property type="entry name" value="Putative ABC transporter ATP-binding component"/>
    <property type="match status" value="1"/>
</dbReference>
<feature type="domain" description="ABC transporter" evidence="5">
    <location>
        <begin position="2"/>
        <end position="243"/>
    </location>
</feature>
<feature type="domain" description="ABC transporter" evidence="5">
    <location>
        <begin position="310"/>
        <end position="525"/>
    </location>
</feature>
<proteinExistence type="predicted"/>
<dbReference type="Proteomes" id="UP000501891">
    <property type="component" value="Chromosome"/>
</dbReference>
<evidence type="ECO:0000313" key="6">
    <source>
        <dbReference type="EMBL" id="QJE72442.1"/>
    </source>
</evidence>
<reference evidence="6" key="1">
    <citation type="submission" date="2020-04" db="EMBL/GenBank/DDBJ databases">
        <title>A desert anoxygenic phototrophic bacterium fixes CO2 using RubisCO under aerobic conditions.</title>
        <authorList>
            <person name="Tang K."/>
        </authorList>
    </citation>
    <scope>NUCLEOTIDE SEQUENCE [LARGE SCALE GENOMIC DNA]</scope>
    <source>
        <strain evidence="6">MIMtkB3</strain>
    </source>
</reference>
<dbReference type="InterPro" id="IPR003593">
    <property type="entry name" value="AAA+_ATPase"/>
</dbReference>
<dbReference type="PROSITE" id="PS00211">
    <property type="entry name" value="ABC_TRANSPORTER_1"/>
    <property type="match status" value="2"/>
</dbReference>
<gene>
    <name evidence="6" type="ORF">HHL28_04425</name>
</gene>
<dbReference type="InterPro" id="IPR032781">
    <property type="entry name" value="ABC_tran_Xtn"/>
</dbReference>
<dbReference type="InterPro" id="IPR027417">
    <property type="entry name" value="P-loop_NTPase"/>
</dbReference>
<evidence type="ECO:0000256" key="4">
    <source>
        <dbReference type="SAM" id="MobiDB-lite"/>
    </source>
</evidence>
<dbReference type="PANTHER" id="PTHR19211">
    <property type="entry name" value="ATP-BINDING TRANSPORT PROTEIN-RELATED"/>
    <property type="match status" value="1"/>
</dbReference>
<dbReference type="SMART" id="SM00382">
    <property type="entry name" value="AAA"/>
    <property type="match status" value="2"/>
</dbReference>
<dbReference type="Pfam" id="PF16326">
    <property type="entry name" value="ABC_tran_CTD"/>
    <property type="match status" value="1"/>
</dbReference>
<keyword evidence="3 6" id="KW-0067">ATP-binding</keyword>
<dbReference type="InterPro" id="IPR037118">
    <property type="entry name" value="Val-tRNA_synth_C_sf"/>
</dbReference>
<dbReference type="CDD" id="cd03221">
    <property type="entry name" value="ABCF_EF-3"/>
    <property type="match status" value="2"/>
</dbReference>
<keyword evidence="1" id="KW-0677">Repeat</keyword>
<accession>A0A858R545</accession>
<protein>
    <submittedName>
        <fullName evidence="6">ABC-F family ATP-binding cassette domain-containing protein</fullName>
    </submittedName>
</protein>
<organism evidence="6 7">
    <name type="scientific">Aerophototrophica crusticola</name>
    <dbReference type="NCBI Taxonomy" id="1709002"/>
    <lineage>
        <taxon>Bacteria</taxon>
        <taxon>Pseudomonadati</taxon>
        <taxon>Pseudomonadota</taxon>
        <taxon>Alphaproteobacteria</taxon>
        <taxon>Rhodospirillales</taxon>
        <taxon>Rhodospirillaceae</taxon>
        <taxon>Aerophototrophica</taxon>
    </lineage>
</organism>
<dbReference type="Gene3D" id="1.10.287.380">
    <property type="entry name" value="Valyl-tRNA synthetase, C-terminal domain"/>
    <property type="match status" value="1"/>
</dbReference>
<dbReference type="AlphaFoldDB" id="A0A858R545"/>
<dbReference type="Gene3D" id="3.40.50.300">
    <property type="entry name" value="P-loop containing nucleotide triphosphate hydrolases"/>
    <property type="match status" value="2"/>
</dbReference>
<dbReference type="GO" id="GO:0003677">
    <property type="term" value="F:DNA binding"/>
    <property type="evidence" value="ECO:0007669"/>
    <property type="project" value="InterPro"/>
</dbReference>
<evidence type="ECO:0000256" key="3">
    <source>
        <dbReference type="ARBA" id="ARBA00022840"/>
    </source>
</evidence>